<comment type="subcellular location">
    <subcellularLocation>
        <location evidence="8">Cytoplasm</location>
    </subcellularLocation>
</comment>
<comment type="caution">
    <text evidence="10">The sequence shown here is derived from an EMBL/GenBank/DDBJ whole genome shotgun (WGS) entry which is preliminary data.</text>
</comment>
<comment type="function">
    <text evidence="8">Transfers a GMP moiety from GTP to Mo-molybdopterin (Mo-MPT) cofactor (Moco or molybdenum cofactor) to form Mo-molybdopterin guanine dinucleotide (Mo-MGD) cofactor.</text>
</comment>
<dbReference type="PANTHER" id="PTHR19136:SF81">
    <property type="entry name" value="MOLYBDENUM COFACTOR GUANYLYLTRANSFERASE"/>
    <property type="match status" value="1"/>
</dbReference>
<comment type="catalytic activity">
    <reaction evidence="8">
        <text>Mo-molybdopterin + GTP + H(+) = Mo-molybdopterin guanine dinucleotide + diphosphate</text>
        <dbReference type="Rhea" id="RHEA:34243"/>
        <dbReference type="ChEBI" id="CHEBI:15378"/>
        <dbReference type="ChEBI" id="CHEBI:33019"/>
        <dbReference type="ChEBI" id="CHEBI:37565"/>
        <dbReference type="ChEBI" id="CHEBI:71302"/>
        <dbReference type="ChEBI" id="CHEBI:71310"/>
        <dbReference type="EC" id="2.7.7.77"/>
    </reaction>
</comment>
<keyword evidence="5 8" id="KW-0460">Magnesium</keyword>
<dbReference type="SUPFAM" id="SSF53448">
    <property type="entry name" value="Nucleotide-diphospho-sugar transferases"/>
    <property type="match status" value="1"/>
</dbReference>
<evidence type="ECO:0000256" key="5">
    <source>
        <dbReference type="ARBA" id="ARBA00022842"/>
    </source>
</evidence>
<dbReference type="EC" id="2.7.7.77" evidence="8"/>
<dbReference type="GO" id="GO:0005737">
    <property type="term" value="C:cytoplasm"/>
    <property type="evidence" value="ECO:0007669"/>
    <property type="project" value="UniProtKB-SubCell"/>
</dbReference>
<keyword evidence="6 8" id="KW-0342">GTP-binding</keyword>
<evidence type="ECO:0000256" key="7">
    <source>
        <dbReference type="ARBA" id="ARBA00023150"/>
    </source>
</evidence>
<dbReference type="PANTHER" id="PTHR19136">
    <property type="entry name" value="MOLYBDENUM COFACTOR GUANYLYLTRANSFERASE"/>
    <property type="match status" value="1"/>
</dbReference>
<dbReference type="GO" id="GO:0061603">
    <property type="term" value="F:molybdenum cofactor guanylyltransferase activity"/>
    <property type="evidence" value="ECO:0007669"/>
    <property type="project" value="UniProtKB-EC"/>
</dbReference>
<dbReference type="InterPro" id="IPR013482">
    <property type="entry name" value="Molybde_CF_guanTrfase"/>
</dbReference>
<feature type="domain" description="MobA-like NTP transferase" evidence="9">
    <location>
        <begin position="6"/>
        <end position="149"/>
    </location>
</feature>
<keyword evidence="3 8" id="KW-0479">Metal-binding</keyword>
<name>A0A4R5VZB7_9BACI</name>
<dbReference type="InterPro" id="IPR025877">
    <property type="entry name" value="MobA-like_NTP_Trfase"/>
</dbReference>
<dbReference type="Gene3D" id="3.90.550.10">
    <property type="entry name" value="Spore Coat Polysaccharide Biosynthesis Protein SpsA, Chain A"/>
    <property type="match status" value="1"/>
</dbReference>
<feature type="binding site" evidence="8">
    <location>
        <position position="94"/>
    </location>
    <ligand>
        <name>GTP</name>
        <dbReference type="ChEBI" id="CHEBI:37565"/>
    </ligand>
</feature>
<sequence>MKAASIILSGGKSSRMGTNKALLKINEKTNIERLVEELKRVFSEIILVTNHPDEYRFLGVKMVSDRFPGLGPLAGLHAGLQESTQEVNVAVACDMPFVSGELAEKIAAKLGSFDAAIPVIDGKKQPLFAAYRRCILPVVEASLEKRNLRMTQLFDDLQVLYLTEEDLPGYSKPRLKRTFFNMNYPEEYEKAKNWADGDN</sequence>
<dbReference type="CDD" id="cd02503">
    <property type="entry name" value="MobA"/>
    <property type="match status" value="1"/>
</dbReference>
<evidence type="ECO:0000256" key="1">
    <source>
        <dbReference type="ARBA" id="ARBA00022490"/>
    </source>
</evidence>
<comment type="domain">
    <text evidence="8">The N-terminal domain determines nucleotide recognition and specific binding, while the C-terminal domain determines the specific binding to the target protein.</text>
</comment>
<dbReference type="AlphaFoldDB" id="A0A4R5VZB7"/>
<feature type="binding site" evidence="8">
    <location>
        <position position="20"/>
    </location>
    <ligand>
        <name>GTP</name>
        <dbReference type="ChEBI" id="CHEBI:37565"/>
    </ligand>
</feature>
<keyword evidence="1 8" id="KW-0963">Cytoplasm</keyword>
<dbReference type="RefSeq" id="WP_133332877.1">
    <property type="nucleotide sequence ID" value="NZ_SMYO01000002.1"/>
</dbReference>
<evidence type="ECO:0000256" key="3">
    <source>
        <dbReference type="ARBA" id="ARBA00022723"/>
    </source>
</evidence>
<proteinExistence type="inferred from homology"/>
<dbReference type="EMBL" id="SMYO01000002">
    <property type="protein sequence ID" value="TDK63917.1"/>
    <property type="molecule type" value="Genomic_DNA"/>
</dbReference>
<accession>A0A4R5VZB7</accession>
<evidence type="ECO:0000259" key="9">
    <source>
        <dbReference type="Pfam" id="PF12804"/>
    </source>
</evidence>
<evidence type="ECO:0000256" key="8">
    <source>
        <dbReference type="HAMAP-Rule" id="MF_00316"/>
    </source>
</evidence>
<evidence type="ECO:0000256" key="2">
    <source>
        <dbReference type="ARBA" id="ARBA00022679"/>
    </source>
</evidence>
<dbReference type="Proteomes" id="UP000295132">
    <property type="component" value="Unassembled WGS sequence"/>
</dbReference>
<feature type="binding site" evidence="8">
    <location>
        <position position="94"/>
    </location>
    <ligand>
        <name>Mg(2+)</name>
        <dbReference type="ChEBI" id="CHEBI:18420"/>
    </ligand>
</feature>
<comment type="similarity">
    <text evidence="8">Belongs to the MobA family.</text>
</comment>
<gene>
    <name evidence="8" type="primary">mobA</name>
    <name evidence="10" type="ORF">E2K98_03350</name>
</gene>
<keyword evidence="10" id="KW-0548">Nucleotidyltransferase</keyword>
<dbReference type="Pfam" id="PF12804">
    <property type="entry name" value="NTP_transf_3"/>
    <property type="match status" value="1"/>
</dbReference>
<reference evidence="10 11" key="1">
    <citation type="submission" date="2019-03" db="EMBL/GenBank/DDBJ databases">
        <title>Bacillus niacini sp. nov. a Nicotinate-Metabolizing Mesophile Isolated from Soil.</title>
        <authorList>
            <person name="Zhang G."/>
        </authorList>
    </citation>
    <scope>NUCLEOTIDE SEQUENCE [LARGE SCALE GENOMIC DNA]</scope>
    <source>
        <strain evidence="10 11">WN066</strain>
    </source>
</reference>
<comment type="cofactor">
    <cofactor evidence="8">
        <name>Mg(2+)</name>
        <dbReference type="ChEBI" id="CHEBI:18420"/>
    </cofactor>
</comment>
<keyword evidence="2 8" id="KW-0808">Transferase</keyword>
<comment type="caution">
    <text evidence="8">Lacks conserved residue(s) required for the propagation of feature annotation.</text>
</comment>
<keyword evidence="4 8" id="KW-0547">Nucleotide-binding</keyword>
<protein>
    <recommendedName>
        <fullName evidence="8">Probable molybdenum cofactor guanylyltransferase</fullName>
        <shortName evidence="8">MoCo guanylyltransferase</shortName>
        <ecNumber evidence="8">2.7.7.77</ecNumber>
    </recommendedName>
    <alternativeName>
        <fullName evidence="8">GTP:molybdopterin guanylyltransferase</fullName>
    </alternativeName>
    <alternativeName>
        <fullName evidence="8">Mo-MPT guanylyltransferase</fullName>
    </alternativeName>
    <alternativeName>
        <fullName evidence="8">Molybdopterin guanylyltransferase</fullName>
    </alternativeName>
    <alternativeName>
        <fullName evidence="8">Molybdopterin-guanine dinucleotide synthase</fullName>
        <shortName evidence="8">MGD synthase</shortName>
    </alternativeName>
</protein>
<keyword evidence="7 8" id="KW-0501">Molybdenum cofactor biosynthesis</keyword>
<dbReference type="GO" id="GO:0006777">
    <property type="term" value="P:Mo-molybdopterin cofactor biosynthetic process"/>
    <property type="evidence" value="ECO:0007669"/>
    <property type="project" value="UniProtKB-KW"/>
</dbReference>
<dbReference type="InterPro" id="IPR029044">
    <property type="entry name" value="Nucleotide-diphossugar_trans"/>
</dbReference>
<dbReference type="GO" id="GO:0046872">
    <property type="term" value="F:metal ion binding"/>
    <property type="evidence" value="ECO:0007669"/>
    <property type="project" value="UniProtKB-KW"/>
</dbReference>
<dbReference type="GO" id="GO:0005525">
    <property type="term" value="F:GTP binding"/>
    <property type="evidence" value="ECO:0007669"/>
    <property type="project" value="UniProtKB-UniRule"/>
</dbReference>
<dbReference type="HAMAP" id="MF_00316">
    <property type="entry name" value="MobA"/>
    <property type="match status" value="1"/>
</dbReference>
<evidence type="ECO:0000256" key="4">
    <source>
        <dbReference type="ARBA" id="ARBA00022741"/>
    </source>
</evidence>
<organism evidence="10 11">
    <name type="scientific">Bacillus salipaludis</name>
    <dbReference type="NCBI Taxonomy" id="2547811"/>
    <lineage>
        <taxon>Bacteria</taxon>
        <taxon>Bacillati</taxon>
        <taxon>Bacillota</taxon>
        <taxon>Bacilli</taxon>
        <taxon>Bacillales</taxon>
        <taxon>Bacillaceae</taxon>
        <taxon>Bacillus</taxon>
    </lineage>
</organism>
<evidence type="ECO:0000256" key="6">
    <source>
        <dbReference type="ARBA" id="ARBA00023134"/>
    </source>
</evidence>
<evidence type="ECO:0000313" key="11">
    <source>
        <dbReference type="Proteomes" id="UP000295132"/>
    </source>
</evidence>
<feature type="binding site" evidence="8">
    <location>
        <position position="65"/>
    </location>
    <ligand>
        <name>GTP</name>
        <dbReference type="ChEBI" id="CHEBI:37565"/>
    </ligand>
</feature>
<feature type="binding site" evidence="8">
    <location>
        <begin position="8"/>
        <end position="10"/>
    </location>
    <ligand>
        <name>GTP</name>
        <dbReference type="ChEBI" id="CHEBI:37565"/>
    </ligand>
</feature>
<evidence type="ECO:0000313" key="10">
    <source>
        <dbReference type="EMBL" id="TDK63917.1"/>
    </source>
</evidence>